<gene>
    <name evidence="11" type="primary">AlNc14C208G8870</name>
    <name evidence="11" type="ORF">ALNC14_099660</name>
</gene>
<dbReference type="GO" id="GO:0016020">
    <property type="term" value="C:membrane"/>
    <property type="evidence" value="ECO:0007669"/>
    <property type="project" value="UniProtKB-SubCell"/>
</dbReference>
<evidence type="ECO:0000256" key="6">
    <source>
        <dbReference type="ARBA" id="ARBA00023136"/>
    </source>
</evidence>
<comment type="subcellular location">
    <subcellularLocation>
        <location evidence="1 7">Membrane</location>
        <topology evidence="1 7">Single-pass type I membrane protein</topology>
    </subcellularLocation>
</comment>
<keyword evidence="6 8" id="KW-0472">Membrane</keyword>
<evidence type="ECO:0000256" key="2">
    <source>
        <dbReference type="ARBA" id="ARBA00007104"/>
    </source>
</evidence>
<dbReference type="PANTHER" id="PTHR22811">
    <property type="entry name" value="TRANSMEMBRANE EMP24 DOMAIN-CONTAINING PROTEIN"/>
    <property type="match status" value="1"/>
</dbReference>
<keyword evidence="5 8" id="KW-1133">Transmembrane helix</keyword>
<reference evidence="11" key="2">
    <citation type="submission" date="2011-02" db="EMBL/GenBank/DDBJ databases">
        <authorList>
            <person name="MacLean D."/>
        </authorList>
    </citation>
    <scope>NUCLEOTIDE SEQUENCE</scope>
</reference>
<evidence type="ECO:0000313" key="11">
    <source>
        <dbReference type="EMBL" id="CCA23822.1"/>
    </source>
</evidence>
<feature type="transmembrane region" description="Helical" evidence="8">
    <location>
        <begin position="178"/>
        <end position="200"/>
    </location>
</feature>
<dbReference type="InterPro" id="IPR015720">
    <property type="entry name" value="Emp24-like"/>
</dbReference>
<evidence type="ECO:0000256" key="1">
    <source>
        <dbReference type="ARBA" id="ARBA00004479"/>
    </source>
</evidence>
<reference evidence="11" key="1">
    <citation type="journal article" date="2011" name="PLoS Biol.">
        <title>Gene gain and loss during evolution of obligate parasitism in the white rust pathogen of Arabidopsis thaliana.</title>
        <authorList>
            <person name="Kemen E."/>
            <person name="Gardiner A."/>
            <person name="Schultz-Larsen T."/>
            <person name="Kemen A.C."/>
            <person name="Balmuth A.L."/>
            <person name="Robert-Seilaniantz A."/>
            <person name="Bailey K."/>
            <person name="Holub E."/>
            <person name="Studholme D.J."/>
            <person name="Maclean D."/>
            <person name="Jones J.D."/>
        </authorList>
    </citation>
    <scope>NUCLEOTIDE SEQUENCE</scope>
</reference>
<proteinExistence type="inferred from homology"/>
<evidence type="ECO:0000256" key="9">
    <source>
        <dbReference type="SAM" id="SignalP"/>
    </source>
</evidence>
<feature type="domain" description="GOLD" evidence="10">
    <location>
        <begin position="32"/>
        <end position="120"/>
    </location>
</feature>
<dbReference type="HOGENOM" id="CLU_066963_3_1_1"/>
<evidence type="ECO:0000256" key="8">
    <source>
        <dbReference type="SAM" id="Phobius"/>
    </source>
</evidence>
<accession>F0WR62</accession>
<keyword evidence="4 9" id="KW-0732">Signal</keyword>
<sequence length="210" mass="24346">MTLVKALYAALNLLLLIQRDTALLFDLEGGERRCISDQIGDTDLVVVRYNVRTIGFKRGKTGVSMAFQDPSSKLIRTDYDIDTTTEIHVINFHAHESGNYQICFENMRKIKTRILLEFEHGRAAVDYDKKAQEENLDSLTEKFYQLEDLVDEVHADMLYIRDREALMREKNENINSRVLWIGFLSILIFSSLGIGQILYLSKFFKNKKLI</sequence>
<organism evidence="11">
    <name type="scientific">Albugo laibachii Nc14</name>
    <dbReference type="NCBI Taxonomy" id="890382"/>
    <lineage>
        <taxon>Eukaryota</taxon>
        <taxon>Sar</taxon>
        <taxon>Stramenopiles</taxon>
        <taxon>Oomycota</taxon>
        <taxon>Peronosporomycetes</taxon>
        <taxon>Albuginales</taxon>
        <taxon>Albuginaceae</taxon>
        <taxon>Albugo</taxon>
    </lineage>
</organism>
<feature type="chain" id="PRO_5003261734" evidence="9">
    <location>
        <begin position="23"/>
        <end position="210"/>
    </location>
</feature>
<evidence type="ECO:0000256" key="4">
    <source>
        <dbReference type="ARBA" id="ARBA00022729"/>
    </source>
</evidence>
<feature type="signal peptide" evidence="9">
    <location>
        <begin position="1"/>
        <end position="22"/>
    </location>
</feature>
<keyword evidence="3 7" id="KW-0812">Transmembrane</keyword>
<comment type="similarity">
    <text evidence="2 7">Belongs to the EMP24/GP25L family.</text>
</comment>
<evidence type="ECO:0000256" key="5">
    <source>
        <dbReference type="ARBA" id="ARBA00022989"/>
    </source>
</evidence>
<protein>
    <submittedName>
        <fullName evidence="11">Uncharacterized protein AlNc14C208G8870</fullName>
    </submittedName>
</protein>
<dbReference type="PROSITE" id="PS50866">
    <property type="entry name" value="GOLD"/>
    <property type="match status" value="1"/>
</dbReference>
<evidence type="ECO:0000256" key="3">
    <source>
        <dbReference type="ARBA" id="ARBA00022692"/>
    </source>
</evidence>
<dbReference type="Pfam" id="PF01105">
    <property type="entry name" value="EMP24_GP25L"/>
    <property type="match status" value="1"/>
</dbReference>
<dbReference type="EMBL" id="FR824253">
    <property type="protein sequence ID" value="CCA23822.1"/>
    <property type="molecule type" value="Genomic_DNA"/>
</dbReference>
<dbReference type="InterPro" id="IPR009038">
    <property type="entry name" value="GOLD_dom"/>
</dbReference>
<evidence type="ECO:0000256" key="7">
    <source>
        <dbReference type="RuleBase" id="RU003827"/>
    </source>
</evidence>
<evidence type="ECO:0000259" key="10">
    <source>
        <dbReference type="PROSITE" id="PS50866"/>
    </source>
</evidence>
<dbReference type="AlphaFoldDB" id="F0WR62"/>
<name>F0WR62_9STRA</name>
<dbReference type="SMART" id="SM01190">
    <property type="entry name" value="EMP24_GP25L"/>
    <property type="match status" value="1"/>
</dbReference>